<evidence type="ECO:0000313" key="2">
    <source>
        <dbReference type="Proteomes" id="UP001151760"/>
    </source>
</evidence>
<accession>A0ABQ5EFJ1</accession>
<reference evidence="1" key="2">
    <citation type="submission" date="2022-01" db="EMBL/GenBank/DDBJ databases">
        <authorList>
            <person name="Yamashiro T."/>
            <person name="Shiraishi A."/>
            <person name="Satake H."/>
            <person name="Nakayama K."/>
        </authorList>
    </citation>
    <scope>NUCLEOTIDE SEQUENCE</scope>
</reference>
<proteinExistence type="predicted"/>
<gene>
    <name evidence="1" type="ORF">Tco_0975740</name>
</gene>
<name>A0ABQ5EFJ1_9ASTR</name>
<keyword evidence="2" id="KW-1185">Reference proteome</keyword>
<evidence type="ECO:0000313" key="1">
    <source>
        <dbReference type="EMBL" id="GJT49583.1"/>
    </source>
</evidence>
<reference evidence="1" key="1">
    <citation type="journal article" date="2022" name="Int. J. Mol. Sci.">
        <title>Draft Genome of Tanacetum Coccineum: Genomic Comparison of Closely Related Tanacetum-Family Plants.</title>
        <authorList>
            <person name="Yamashiro T."/>
            <person name="Shiraishi A."/>
            <person name="Nakayama K."/>
            <person name="Satake H."/>
        </authorList>
    </citation>
    <scope>NUCLEOTIDE SEQUENCE</scope>
</reference>
<organism evidence="1 2">
    <name type="scientific">Tanacetum coccineum</name>
    <dbReference type="NCBI Taxonomy" id="301880"/>
    <lineage>
        <taxon>Eukaryota</taxon>
        <taxon>Viridiplantae</taxon>
        <taxon>Streptophyta</taxon>
        <taxon>Embryophyta</taxon>
        <taxon>Tracheophyta</taxon>
        <taxon>Spermatophyta</taxon>
        <taxon>Magnoliopsida</taxon>
        <taxon>eudicotyledons</taxon>
        <taxon>Gunneridae</taxon>
        <taxon>Pentapetalae</taxon>
        <taxon>asterids</taxon>
        <taxon>campanulids</taxon>
        <taxon>Asterales</taxon>
        <taxon>Asteraceae</taxon>
        <taxon>Asteroideae</taxon>
        <taxon>Anthemideae</taxon>
        <taxon>Anthemidinae</taxon>
        <taxon>Tanacetum</taxon>
    </lineage>
</organism>
<protein>
    <submittedName>
        <fullName evidence="1">Uncharacterized protein</fullName>
    </submittedName>
</protein>
<dbReference type="EMBL" id="BQNB010016250">
    <property type="protein sequence ID" value="GJT49583.1"/>
    <property type="molecule type" value="Genomic_DNA"/>
</dbReference>
<sequence length="190" mass="21134">MNYVKQLMQNPKDISDPIIAMNMTLVLIAKAFKLNYTTATKNNQKQTNCTIRYEYGSRKTDANGIQNVGNKNGLIVVPTVGNQNGNVVVAMAENNGIQIQAEKFDLMAVAIDCEEVEEVNANCNLMANLQQASTSCTYANKISIYDSNVIARATPCLRWSMWWTSEVRDKEGHIQCPPCICYIHGLGHEP</sequence>
<dbReference type="Proteomes" id="UP001151760">
    <property type="component" value="Unassembled WGS sequence"/>
</dbReference>
<comment type="caution">
    <text evidence="1">The sequence shown here is derived from an EMBL/GenBank/DDBJ whole genome shotgun (WGS) entry which is preliminary data.</text>
</comment>